<feature type="domain" description="Carrier" evidence="12">
    <location>
        <begin position="1509"/>
        <end position="1584"/>
    </location>
</feature>
<dbReference type="SMART" id="SM00827">
    <property type="entry name" value="PKS_AT"/>
    <property type="match status" value="3"/>
</dbReference>
<dbReference type="SMART" id="SM00829">
    <property type="entry name" value="PKS_ER"/>
    <property type="match status" value="1"/>
</dbReference>
<dbReference type="NCBIfam" id="NF045894">
    <property type="entry name" value="PKS_plus_SDR"/>
    <property type="match status" value="1"/>
</dbReference>
<dbReference type="Gene3D" id="6.10.140.1830">
    <property type="match status" value="1"/>
</dbReference>
<keyword evidence="3" id="KW-0596">Phosphopantetheine</keyword>
<dbReference type="Pfam" id="PF08990">
    <property type="entry name" value="Docking"/>
    <property type="match status" value="1"/>
</dbReference>
<feature type="active site" description="Proton donor; for dehydratase activity" evidence="9">
    <location>
        <position position="2709"/>
    </location>
</feature>
<dbReference type="InterPro" id="IPR036299">
    <property type="entry name" value="Polyketide_synth_docking_sf"/>
</dbReference>
<dbReference type="Proteomes" id="UP001180489">
    <property type="component" value="Unassembled WGS sequence"/>
</dbReference>
<dbReference type="Pfam" id="PF13602">
    <property type="entry name" value="ADH_zinc_N_2"/>
    <property type="match status" value="1"/>
</dbReference>
<dbReference type="SUPFAM" id="SSF101173">
    <property type="entry name" value="Docking domain B of the erythromycin polyketide synthase (DEBS)"/>
    <property type="match status" value="1"/>
</dbReference>
<dbReference type="EMBL" id="JAVRFF010000036">
    <property type="protein sequence ID" value="MDT0475958.1"/>
    <property type="molecule type" value="Genomic_DNA"/>
</dbReference>
<evidence type="ECO:0000256" key="6">
    <source>
        <dbReference type="ARBA" id="ARBA00023194"/>
    </source>
</evidence>
<evidence type="ECO:0000256" key="4">
    <source>
        <dbReference type="ARBA" id="ARBA00022553"/>
    </source>
</evidence>
<dbReference type="InterPro" id="IPR020843">
    <property type="entry name" value="ER"/>
</dbReference>
<dbReference type="CDD" id="cd08952">
    <property type="entry name" value="KR_1_SDR_x"/>
    <property type="match status" value="1"/>
</dbReference>
<organism evidence="15 16">
    <name type="scientific">Streptomyces hintoniae</name>
    <dbReference type="NCBI Taxonomy" id="3075521"/>
    <lineage>
        <taxon>Bacteria</taxon>
        <taxon>Bacillati</taxon>
        <taxon>Actinomycetota</taxon>
        <taxon>Actinomycetes</taxon>
        <taxon>Kitasatosporales</taxon>
        <taxon>Streptomycetaceae</taxon>
        <taxon>Streptomyces</taxon>
    </lineage>
</organism>
<feature type="region of interest" description="Disordered" evidence="11">
    <location>
        <begin position="4673"/>
        <end position="4726"/>
    </location>
</feature>
<dbReference type="InterPro" id="IPR014043">
    <property type="entry name" value="Acyl_transferase_dom"/>
</dbReference>
<dbReference type="InterPro" id="IPR006162">
    <property type="entry name" value="Ppantetheine_attach_site"/>
</dbReference>
<feature type="active site" description="Proton acceptor; for dehydratase activity" evidence="9">
    <location>
        <position position="2538"/>
    </location>
</feature>
<dbReference type="PANTHER" id="PTHR43775">
    <property type="entry name" value="FATTY ACID SYNTHASE"/>
    <property type="match status" value="1"/>
</dbReference>
<evidence type="ECO:0000256" key="11">
    <source>
        <dbReference type="SAM" id="MobiDB-lite"/>
    </source>
</evidence>
<feature type="domain" description="Ketosynthase family 3 (KS3)" evidence="13">
    <location>
        <begin position="1603"/>
        <end position="2031"/>
    </location>
</feature>
<dbReference type="InterPro" id="IPR055123">
    <property type="entry name" value="SpnB-like_Rossmann"/>
</dbReference>
<dbReference type="PROSITE" id="PS52019">
    <property type="entry name" value="PKS_MFAS_DH"/>
    <property type="match status" value="2"/>
</dbReference>
<feature type="domain" description="Carrier" evidence="12">
    <location>
        <begin position="3596"/>
        <end position="3671"/>
    </location>
</feature>
<evidence type="ECO:0000313" key="16">
    <source>
        <dbReference type="Proteomes" id="UP001180489"/>
    </source>
</evidence>
<dbReference type="PROSITE" id="PS50075">
    <property type="entry name" value="CARRIER"/>
    <property type="match status" value="3"/>
</dbReference>
<proteinExistence type="predicted"/>
<dbReference type="SUPFAM" id="SSF51735">
    <property type="entry name" value="NAD(P)-binding Rossmann-fold domains"/>
    <property type="match status" value="7"/>
</dbReference>
<dbReference type="InterPro" id="IPR020807">
    <property type="entry name" value="PKS_DH"/>
</dbReference>
<evidence type="ECO:0000313" key="15">
    <source>
        <dbReference type="EMBL" id="MDT0475958.1"/>
    </source>
</evidence>
<dbReference type="InterPro" id="IPR013968">
    <property type="entry name" value="PKS_KR"/>
</dbReference>
<evidence type="ECO:0000256" key="3">
    <source>
        <dbReference type="ARBA" id="ARBA00022450"/>
    </source>
</evidence>
<name>A0ABU2URP5_9ACTN</name>
<dbReference type="InterPro" id="IPR020841">
    <property type="entry name" value="PKS_Beta-ketoAc_synthase_dom"/>
</dbReference>
<dbReference type="SUPFAM" id="SSF47336">
    <property type="entry name" value="ACP-like"/>
    <property type="match status" value="3"/>
</dbReference>
<dbReference type="PROSITE" id="PS00012">
    <property type="entry name" value="PHOSPHOPANTETHEINE"/>
    <property type="match status" value="3"/>
</dbReference>
<evidence type="ECO:0000256" key="10">
    <source>
        <dbReference type="SAM" id="Coils"/>
    </source>
</evidence>
<accession>A0ABU2URP5</accession>
<feature type="domain" description="PKS/mFAS DH" evidence="14">
    <location>
        <begin position="4590"/>
        <end position="4866"/>
    </location>
</feature>
<dbReference type="InterPro" id="IPR001227">
    <property type="entry name" value="Ac_transferase_dom_sf"/>
</dbReference>
<dbReference type="InterPro" id="IPR002364">
    <property type="entry name" value="Quin_OxRdtase/zeta-crystal_CS"/>
</dbReference>
<dbReference type="SUPFAM" id="SSF50129">
    <property type="entry name" value="GroES-like"/>
    <property type="match status" value="1"/>
</dbReference>
<dbReference type="CDD" id="cd00833">
    <property type="entry name" value="PKS"/>
    <property type="match status" value="3"/>
</dbReference>
<feature type="region of interest" description="C-terminal hotdog fold" evidence="9">
    <location>
        <begin position="4727"/>
        <end position="4866"/>
    </location>
</feature>
<dbReference type="Pfam" id="PF16197">
    <property type="entry name" value="KAsynt_C_assoc"/>
    <property type="match status" value="3"/>
</dbReference>
<dbReference type="Pfam" id="PF08240">
    <property type="entry name" value="ADH_N"/>
    <property type="match status" value="1"/>
</dbReference>
<dbReference type="Gene3D" id="3.40.50.720">
    <property type="entry name" value="NAD(P)-binding Rossmann-like Domain"/>
    <property type="match status" value="3"/>
</dbReference>
<dbReference type="InterPro" id="IPR016039">
    <property type="entry name" value="Thiolase-like"/>
</dbReference>
<dbReference type="Gene3D" id="3.40.47.10">
    <property type="match status" value="3"/>
</dbReference>
<dbReference type="Gene3D" id="3.40.50.11460">
    <property type="match status" value="2"/>
</dbReference>
<keyword evidence="7" id="KW-0511">Multifunctional enzyme</keyword>
<dbReference type="Pfam" id="PF14765">
    <property type="entry name" value="PS-DH"/>
    <property type="match status" value="2"/>
</dbReference>
<feature type="compositionally biased region" description="Low complexity" evidence="11">
    <location>
        <begin position="1203"/>
        <end position="1217"/>
    </location>
</feature>
<dbReference type="Pfam" id="PF00550">
    <property type="entry name" value="PP-binding"/>
    <property type="match status" value="3"/>
</dbReference>
<feature type="coiled-coil region" evidence="10">
    <location>
        <begin position="4"/>
        <end position="31"/>
    </location>
</feature>
<dbReference type="SMART" id="SM00822">
    <property type="entry name" value="PKS_KR"/>
    <property type="match status" value="3"/>
</dbReference>
<evidence type="ECO:0000259" key="12">
    <source>
        <dbReference type="PROSITE" id="PS50075"/>
    </source>
</evidence>
<evidence type="ECO:0000256" key="7">
    <source>
        <dbReference type="ARBA" id="ARBA00023268"/>
    </source>
</evidence>
<evidence type="ECO:0000259" key="14">
    <source>
        <dbReference type="PROSITE" id="PS52019"/>
    </source>
</evidence>
<dbReference type="SUPFAM" id="SSF52151">
    <property type="entry name" value="FabD/lysophospholipase-like"/>
    <property type="match status" value="3"/>
</dbReference>
<feature type="domain" description="PKS/mFAS DH" evidence="14">
    <location>
        <begin position="2506"/>
        <end position="2786"/>
    </location>
</feature>
<sequence length="5520" mass="574112">MSNEDKLRAYLKRAVADLQEARQQLSEAEDRDREPIAVVGMACRYPGGVRTPDDLWDLARDGVDAISAFPANRGWDLDRLFHPDPAHHGTTYAREGGFLHTAGEFDPSFFGISPREALAMDPQQRLLLETSWEALERAGIVPDSLTGSSTGVFVGTGHGDYDGASRGRQEEVAGHLLTGNTVAVASGRLSYTYGFEGPAVTVDTACSSSLVALHLAVRSLRQGECSLALAGGATVMSTPKMFTEFSRQRGLAADGRCKAFAAAADGTAWSEGVGLILLERLSDARRNGHQVLAVVRGSAINQDGASNGLTAPNGPSQQRLIRQALIDSGLTAGEVDVVEAHGTGTTLGDPIEAQALLATYGQDRGDARPLLLGSLKSNTGHTQAASGVAGVIKMVQAMRHGTLPKSLHIDAPTPHADWADGGVELLTDHTAWPETGRPRRAAVSSFGVSGTNAHLILEQAPAADDTPEPESADHGRLAWVLSGKSRAAVREQAARLAETVRATDPGALDVAHALAATRVAMDHRAVVVGRDTTDLLTGLDALAAGDSSPTTVTGTAGEGPGGVVFVFPGQGSQWTGMAVELLATSPVFASRVAECAAALAPFVDWSLLDVLNGVEGAVSLERVDVVQPALWAVMVSLAEVWRSRGVEPAAVVGHSQGEIAAAVVAGGLSLEDGARVVALRSQALRALSGLGGMVSVARGVEEVRALLGEFEGRIGVAAVNGPSSVVVSGDADALDAFVEQCGAAGVRARRVAVDYASHSAHVERIEGELAELLAPVTARSAAVPFYSTLSGTVIDTAGLDGSYWYRNLRGTVEFEAATRALLADGFQVFVEVSAHPVVATGVQETIEDAGVRAGVVGTLRRDEGGLERFALSLGEAWTLGADIDWSVHFDGTRPRHVDLPTYPFQREWYWLTPAESAAATTGAGGGAVDGDFWAAVESGDITRLSSVLEVTGDDVEAFGTLLPALATWRRRRTLRSTLDTWRYRVTWTTLTGADSATPEGRLPALVPAGHADDPWVATVLGALTARGLRVERHDLTGDEDTAALAALVGGDDLAGVLSLLALDERPHPDHPAVPRGLAATKDLVHALSGTGARLWAVTRGAVSVDSRDPLTSPVQAETWGFGRAVALELPDIWGGLVDLPAAPDARTLARLAALLAGPEDQIALRPSGAYARRLARMPLPDPTPAADPAGTASEAADGDETAVPEAADPTAAAPAVAPDDDGIGGWGAHDTVLITGGTGALGAHVARSLAASGTRHLVLTSRRGPDAPGVAELVRELAESGARTTVADCDVADRDQLARLLDSLPADLPLTGVVHAAGVLDDGVLDGLTLDRFDAVLRPKTLGTAHLDALTRDHDLTMFVLFSSIVGVLGNAGQANYAAANAYLDAVAEQRRAAGLPVTSVAWGPWADAGMATADVLADRMSHDGLAPMAPDTAVAALRAAVAEGAAHATVVDVDWHSYATALTAGRPSPLLGDLPEVRRALETAAATAPDTHALRDRLRGLAPAEQDRLLTDLIRAEVATALRHSSPDAIDVNRAFKDLGFDSLTAVEVRNRITAATDVTLPTTLLFDYPNTTAVAAHLRTLLLGDERPAAQPVVVAAGVTDEPMAVVAMACRFPGGVTTPEELWDLMAAELDVVSTPPEDRGWDLDALYDPDPERQGTTYSREGGFIQDVAGFDPAFFGISPREALAMDPQQRLLLETSWETFERAGINPQTLRNSATGVFVGSITTDYQVRLGGAAAQEQLAGHLMTGNASSIASGRLSYTYGFEGPAVTMDTGCSSSMVAMHLALQSLRTGECTMALAGGVTVMSTPEPYVEFSRQRGLAADGRCKAFAEGADGMGFAEGVGLVLLERLSDARRNGHPVLAVVRGSALNQDGASNGLTAPNGPSQQRVIRQALANAGLTAGEVDVVEAHGTGTPLGDPIEAQAILATYGQDRAPGQPLLLGSLKSNIGHTQAAAGVAGMMKMILAMHHGVLPRSLHITNPTPVVDWSSGAVRLLTEATPWPETGRPRRAGISSFGISGTNGHLVLEEAPAEDEVPEPAPVPDSTAGGPLPWTISGRTRDALTEQAARLAASVRASGAAPLDVAHALATTRVPMDRRAVVVGRDTDDFLAGLDALAAGEASARVVEGTAGEGSGGVVFVFPGQGSQWTGMAVELLASSPVFASRVAECAAALAPFVDWSLLDVLNGVEGAVSLERVDVVQPALWAVMVSLAEVWRSRGVEPAAVVGHSQGEIAAAVVAGGLSLEDGARVVALRSQALRALSGLGGMVSVARGVEEVWSLLEEFEGRIGVAAVNGPSSVVVSGDADALDAFVEQCGAAGVRARRVAVDYASHSAHVERIENELAELLAPVVGRSGGVPFYSTVSGSPIDTFELDGSYWYRNLRGTVEFEAATRALLADGFQVFVEVSAHPVVATGVQETIEDAGVRAGVVGTLRRDEGGLERFALSLGEAWTLGADIDWSVHFDGTRPRHVDLPTYAFQRQHYWPRFADLGGDVSSAGLDSPDHPMLGASVELAGGEGLVATARWSLRTHPWLADHAVSGTVIVPGTALVESVIRAGDAVGCGRIDELTLQAPVVLQERGEVQVQIGVGEPDPAGRRPVTVHTRATGPDGDTEDRWTLRAQGTLTEPGVPAVERPEDFTVWPPRGATAVATDGLYELLAGRGYAFGPVFQGVRATWSRGDDLFAEVLLPEQVRGDAGRFGIHPALLDAALHAAHLAPGGDDGRTVVPFAWSGVSLHAAGATALRVRVSPAGRDTVSVHLTDPTGAPVAAIESLTVREVAAETLDPSARAARDWLFGLDWTPVTPPAAVPAVTGWACLGTPAAPAVTPDGTGTPLPAHATLTDALDQLPTVAVLFAGAAADGDRTSDVPDAVLDEVLATVQEWLADDRTDTTPLVVVTRGAVATGPGDPAHDLRGAAAWGLVRAAQAQYPGRLVLADLDLHTDSWLALPAALASGEPQLALRQGAAYAPRLTRPRADDVLTVPAGADAWRLDLSEKGSVDKLSLVPCPEAATAPAAGQLVIEVRAAGLNFRDVLNTLGMYPGPAVLLGAEAAGVVTAVGADVTGFAPGDRVMGLVSGGFATHAVADARMVAPVPDGWTWTQAASVPVAFLTAYYGLRDLARLEAGESVLVHAAAGGVGMAAAQLARHWGADVYGTAGDHKRALLRADGWADDHLASSRAPGFEDRFRATSGGRGVDVVLNSLAGEFIDASLRLLAPGGRLVEMGKTDVRDPAQVAADHPAVALYQAYELREAGEDRIQEMFRDLTGLFATGALTPLPTVTWDVRDAREAFRHMAQAKHYGKIVLTLPRAWDPEGTVLITGGAGVLGSLLARHLVTRHGMRHLVLTGRRGPDTPGAPELAAELRDLGAEVTLAACDAADPDAVAAVLAAVPAAHPLTAVVHAAGVLDDGSLEALTPDRLRTVLAPKADAARHLDRLTRDLDLADLVLFSAGAGVFGNAGQANYAAANTYLDALAHRRRAAGLPTTSLSWGLWADTSALTGHLDATDLARVRRSGVLPLSAADGMALFDAALTAQRPHLVPVRLDTGQLRAVEGEIPHLLRALYRGPVRRTADAGTATGTDGVRGRLAALTADDRRTALRDLVATYASAVLGHADPDLLHAGRAFRDLGFDSLTAVELRNRLNGATGLRLPATLVFDHPTVAELAAHLDGELFDGHTPLPAAPAPADRAAHGDDEPFAIVGMACRLPGDVRSPEDLWRLLADGTDAIAPFPADRGWNLDALYDAVPAHEGSSRTREGGFLHQAADFDADFFGISPREALAMDPQQRLLLETAWETFERAGIDPRSVRGTRTGVFAGLSSSDYLKRVRHVPDEIAGYVNNGNANSIVSGRVAYTLGLEGPAVTVDTACSSSLVALHMALQALRRGECTMALAGGVTVMSSPEIIVDFSRQRGLAADGRCKPFAAAADGTGFAEGVGVLLVERLSDAHRNGHQVLAVIRGSAVNQDGASNGLSAPNGPAQQRVIRQALADAGVPAAEVDAVEAHGTGTRLGDPIEAQALLATYGKDRDGGHPLLLGSVKSNLGHTQAAAGVAGVMKMVLALGHRTLPKSLHIDAPTPHVDWEGDGVRLLTEATEWPTPAAPRPRRAAVSSFGISGTNAHVILEEAPTPPATAPAPAGDGSAHDGTAAGPLPWVLSARGDAALRGQAKALLAHLDAHPQAAPADIAHSLVTRRALLEKRAVVIGTALGDFRAGLAALAEGSPSAHVVSGGRGAGRDRRTVLVFPGQGSQWAGMGAELLDTQPVFADRIAACEAALAPHVDWSLTDVLRQADGAPAFDRVDVVQPATWAVMVSLAEVWRAHGLKPAAVLGHSQGEIAAAAVSGALSLADAAEIVAVRSLAIARELSGHGGMAAVTAPHDDVTALLADLPGVSVAAVNGPSSVVVSGDTEGLDTLLAACAEQGVRARRIPVDYASHSAHVDRLAETLPAALAGIEPREGDIPFFSTVTADWLPGTALDAPYWHRNLRSTVRLEDSLRALFAEGHDVFVECAPHPVLTVGIEDTAAATGADAVVLGSLRRDDGGTTRVLTALAAAHVAGVPVDWRPAVSHGHPVDLPTYAFQRERYWLEATDAQADPAGLDTVVRLAAGGAVLSGGLSLTTQPWLDAHRVHGTAVVPATALLDWAVRAGDETGLPVVAALDEHLPVAVPDEGAVDLQLTVSDTPGDADSRTFTVHSRPRTQDPDTPWTTHATGTLTQAAPQAPEARTPWPTDDTATDATDAAHDAVHRAGLDLADPFPAVRTLRRDGGTLLADVELPATAHADAARFRVHPALLQSLLALAATPDDATAPALPAAWRDVTVHATGATRLQVRLTPGDDTTTWTVDAHDPTGAPVLTATVTTRQVTQDLLPTTATPDALHRVTWTSPATTDATDPAAPEGTWVVLGAPGRLSTALERAGVTVRTHPDLAHLTAALEAGEATHPALVVAAHGHDTGADDPATAAHTSARRALTLAADWLRTPHYAGTRLLLVTEGAVATRPDDTVPALADATAWGLLRSAQTEHPGRFLLADSDGQDSSVAALVHAVAASDRTGEHQFAARAGTVTVPRLVRADHPDGAPAPTATAPWGDGTGSGTVLITGGTGVLGALVARHLVTRHGVRHLLLTGRRGPDAPGATALRDELTALGARADIVACDTADRDQLARVLAAVPAEHPLTAVVHAAGVLDDGLLDTLTPERLTTVLRPKTDAAWHLHDLTRDLKLTAFVMFSSYAGIAGGPGQANYAGANAFLDALAQHRRARGLTAHSLAWGFWEDRSALTGALETADLARLERSGIRPLTADQGLALLDTATLLDTAQLVPIRLDTRALRADEAPPLLRALARPAARRTAATPTTGTAAPAGLRARLATLDGPQQQALLHRTVLAHVAAVLGHASAESLDAGRGFLDLGMSSLTAVELRNRLNAETGLTLPSTLIFDHPDPAALVHHLRTELGTATEGPDQAVFAELAVLEAAVGGAALDDQDRARLAQRLKALQWKLDSTQDTEEDAADLDTTTDDEMFDLIDNELGLA</sequence>
<dbReference type="InterPro" id="IPR018201">
    <property type="entry name" value="Ketoacyl_synth_AS"/>
</dbReference>
<dbReference type="InterPro" id="IPR032821">
    <property type="entry name" value="PKS_assoc"/>
</dbReference>
<evidence type="ECO:0000256" key="2">
    <source>
        <dbReference type="ARBA" id="ARBA00004792"/>
    </source>
</evidence>
<dbReference type="InterPro" id="IPR050091">
    <property type="entry name" value="PKS_NRPS_Biosynth_Enz"/>
</dbReference>
<evidence type="ECO:0000256" key="1">
    <source>
        <dbReference type="ARBA" id="ARBA00001957"/>
    </source>
</evidence>
<keyword evidence="5" id="KW-0808">Transferase</keyword>
<dbReference type="CDD" id="cd08956">
    <property type="entry name" value="KR_3_FAS_SDR_x"/>
    <property type="match status" value="2"/>
</dbReference>
<dbReference type="SMART" id="SM01294">
    <property type="entry name" value="PKS_PP_betabranch"/>
    <property type="match status" value="3"/>
</dbReference>
<gene>
    <name evidence="15" type="ORF">RM863_27915</name>
</gene>
<dbReference type="PANTHER" id="PTHR43775:SF51">
    <property type="entry name" value="INACTIVE PHENOLPHTHIOCEROL SYNTHESIS POLYKETIDE SYNTHASE TYPE I PKS1-RELATED"/>
    <property type="match status" value="1"/>
</dbReference>
<dbReference type="SUPFAM" id="SSF55048">
    <property type="entry name" value="Probable ACP-binding domain of malonyl-CoA ACP transacylase"/>
    <property type="match status" value="3"/>
</dbReference>
<feature type="region of interest" description="C-terminal hotdog fold" evidence="9">
    <location>
        <begin position="2648"/>
        <end position="2786"/>
    </location>
</feature>
<dbReference type="CDD" id="cd05195">
    <property type="entry name" value="enoyl_red"/>
    <property type="match status" value="1"/>
</dbReference>
<dbReference type="InterPro" id="IPR049551">
    <property type="entry name" value="PKS_DH_C"/>
</dbReference>
<dbReference type="SMART" id="SM00823">
    <property type="entry name" value="PKS_PP"/>
    <property type="match status" value="3"/>
</dbReference>
<dbReference type="Gene3D" id="3.40.366.10">
    <property type="entry name" value="Malonyl-Coenzyme A Acyl Carrier Protein, domain 2"/>
    <property type="match status" value="3"/>
</dbReference>
<keyword evidence="16" id="KW-1185">Reference proteome</keyword>
<keyword evidence="6" id="KW-0045">Antibiotic biosynthesis</keyword>
<keyword evidence="10" id="KW-0175">Coiled coil</keyword>
<feature type="region of interest" description="N-terminal hotdog fold" evidence="9">
    <location>
        <begin position="2506"/>
        <end position="2633"/>
    </location>
</feature>
<feature type="region of interest" description="Disordered" evidence="11">
    <location>
        <begin position="1178"/>
        <end position="1219"/>
    </location>
</feature>
<protein>
    <submittedName>
        <fullName evidence="15">SDR family NAD(P)-dependent oxidoreductase</fullName>
    </submittedName>
</protein>
<dbReference type="Pfam" id="PF00698">
    <property type="entry name" value="Acyl_transf_1"/>
    <property type="match status" value="3"/>
</dbReference>
<dbReference type="Gene3D" id="3.30.70.3290">
    <property type="match status" value="3"/>
</dbReference>
<feature type="compositionally biased region" description="Polar residues" evidence="11">
    <location>
        <begin position="4699"/>
        <end position="4712"/>
    </location>
</feature>
<dbReference type="InterPro" id="IPR013154">
    <property type="entry name" value="ADH-like_N"/>
</dbReference>
<dbReference type="InterPro" id="IPR014031">
    <property type="entry name" value="Ketoacyl_synth_C"/>
</dbReference>
<comment type="cofactor">
    <cofactor evidence="1">
        <name>pantetheine 4'-phosphate</name>
        <dbReference type="ChEBI" id="CHEBI:47942"/>
    </cofactor>
</comment>
<dbReference type="InterPro" id="IPR016036">
    <property type="entry name" value="Malonyl_transacylase_ACP-bd"/>
</dbReference>
<reference evidence="15" key="1">
    <citation type="submission" date="2024-05" db="EMBL/GenBank/DDBJ databases">
        <title>30 novel species of actinomycetes from the DSMZ collection.</title>
        <authorList>
            <person name="Nouioui I."/>
        </authorList>
    </citation>
    <scope>NUCLEOTIDE SEQUENCE</scope>
    <source>
        <strain evidence="15">DSM 41014</strain>
    </source>
</reference>
<dbReference type="Pfam" id="PF02801">
    <property type="entry name" value="Ketoacyl-synt_C"/>
    <property type="match status" value="3"/>
</dbReference>
<dbReference type="InterPro" id="IPR009081">
    <property type="entry name" value="PP-bd_ACP"/>
</dbReference>
<comment type="caution">
    <text evidence="9">Lacks conserved residue(s) required for the propagation of feature annotation.</text>
</comment>
<dbReference type="PROSITE" id="PS00606">
    <property type="entry name" value="KS3_1"/>
    <property type="match status" value="3"/>
</dbReference>
<keyword evidence="8" id="KW-0012">Acyltransferase</keyword>
<dbReference type="Pfam" id="PF08659">
    <property type="entry name" value="KR"/>
    <property type="match status" value="3"/>
</dbReference>
<dbReference type="Pfam" id="PF21089">
    <property type="entry name" value="PKS_DH_N"/>
    <property type="match status" value="2"/>
</dbReference>
<evidence type="ECO:0000259" key="13">
    <source>
        <dbReference type="PROSITE" id="PS52004"/>
    </source>
</evidence>
<dbReference type="Gene3D" id="1.10.1200.10">
    <property type="entry name" value="ACP-like"/>
    <property type="match status" value="3"/>
</dbReference>
<dbReference type="InterPro" id="IPR049552">
    <property type="entry name" value="PKS_DH_N"/>
</dbReference>
<dbReference type="InterPro" id="IPR015083">
    <property type="entry name" value="NorB/c/GfsB-D-like_docking"/>
</dbReference>
<feature type="region of interest" description="Disordered" evidence="11">
    <location>
        <begin position="4123"/>
        <end position="4142"/>
    </location>
</feature>
<dbReference type="InterPro" id="IPR042104">
    <property type="entry name" value="PKS_dehydratase_sf"/>
</dbReference>
<dbReference type="InterPro" id="IPR041618">
    <property type="entry name" value="PKS_DE"/>
</dbReference>
<dbReference type="Pfam" id="PF18369">
    <property type="entry name" value="PKS_DE"/>
    <property type="match status" value="1"/>
</dbReference>
<dbReference type="InterPro" id="IPR049900">
    <property type="entry name" value="PKS_mFAS_DH"/>
</dbReference>
<comment type="caution">
    <text evidence="15">The sequence shown here is derived from an EMBL/GenBank/DDBJ whole genome shotgun (WGS) entry which is preliminary data.</text>
</comment>
<dbReference type="PROSITE" id="PS01162">
    <property type="entry name" value="QOR_ZETA_CRYSTAL"/>
    <property type="match status" value="1"/>
</dbReference>
<dbReference type="SUPFAM" id="SSF53901">
    <property type="entry name" value="Thiolase-like"/>
    <property type="match status" value="3"/>
</dbReference>
<dbReference type="Gene3D" id="3.10.129.110">
    <property type="entry name" value="Polyketide synthase dehydratase"/>
    <property type="match status" value="2"/>
</dbReference>
<dbReference type="InterPro" id="IPR036291">
    <property type="entry name" value="NAD(P)-bd_dom_sf"/>
</dbReference>
<dbReference type="InterPro" id="IPR036736">
    <property type="entry name" value="ACP-like_sf"/>
</dbReference>
<dbReference type="Pfam" id="PF22953">
    <property type="entry name" value="SpnB_Rossmann"/>
    <property type="match status" value="2"/>
</dbReference>
<dbReference type="InterPro" id="IPR057326">
    <property type="entry name" value="KR_dom"/>
</dbReference>
<dbReference type="InterPro" id="IPR020806">
    <property type="entry name" value="PKS_PP-bd"/>
</dbReference>
<comment type="pathway">
    <text evidence="2">Antibiotic biosynthesis.</text>
</comment>
<feature type="region of interest" description="Disordered" evidence="11">
    <location>
        <begin position="2590"/>
        <end position="2613"/>
    </location>
</feature>
<evidence type="ECO:0000256" key="8">
    <source>
        <dbReference type="ARBA" id="ARBA00023315"/>
    </source>
</evidence>
<dbReference type="InterPro" id="IPR014030">
    <property type="entry name" value="Ketoacyl_synth_N"/>
</dbReference>
<feature type="region of interest" description="N-terminal hotdog fold" evidence="9">
    <location>
        <begin position="4590"/>
        <end position="4715"/>
    </location>
</feature>
<evidence type="ECO:0000256" key="5">
    <source>
        <dbReference type="ARBA" id="ARBA00022679"/>
    </source>
</evidence>
<dbReference type="InterPro" id="IPR011032">
    <property type="entry name" value="GroES-like_sf"/>
</dbReference>
<dbReference type="PROSITE" id="PS52004">
    <property type="entry name" value="KS3_2"/>
    <property type="match status" value="3"/>
</dbReference>
<dbReference type="Gene3D" id="3.90.180.10">
    <property type="entry name" value="Medium-chain alcohol dehydrogenases, catalytic domain"/>
    <property type="match status" value="1"/>
</dbReference>
<dbReference type="InterPro" id="IPR016035">
    <property type="entry name" value="Acyl_Trfase/lysoPLipase"/>
</dbReference>
<dbReference type="SMART" id="SM00826">
    <property type="entry name" value="PKS_DH"/>
    <property type="match status" value="2"/>
</dbReference>
<feature type="domain" description="Ketosynthase family 3 (KS3)" evidence="13">
    <location>
        <begin position="33"/>
        <end position="459"/>
    </location>
</feature>
<feature type="domain" description="Carrier" evidence="12">
    <location>
        <begin position="5367"/>
        <end position="5442"/>
    </location>
</feature>
<feature type="domain" description="Ketosynthase family 3 (KS3)" evidence="13">
    <location>
        <begin position="3693"/>
        <end position="4121"/>
    </location>
</feature>
<dbReference type="SMART" id="SM00825">
    <property type="entry name" value="PKS_KS"/>
    <property type="match status" value="3"/>
</dbReference>
<keyword evidence="4" id="KW-0597">Phosphoprotein</keyword>
<evidence type="ECO:0000256" key="9">
    <source>
        <dbReference type="PROSITE-ProRule" id="PRU01363"/>
    </source>
</evidence>
<dbReference type="Pfam" id="PF00109">
    <property type="entry name" value="ketoacyl-synt"/>
    <property type="match status" value="3"/>
</dbReference>